<accession>A0ABW5ZKP0</accession>
<dbReference type="Proteomes" id="UP001597561">
    <property type="component" value="Unassembled WGS sequence"/>
</dbReference>
<keyword evidence="2" id="KW-1185">Reference proteome</keyword>
<evidence type="ECO:0000313" key="1">
    <source>
        <dbReference type="EMBL" id="MFD2913545.1"/>
    </source>
</evidence>
<dbReference type="RefSeq" id="WP_204728461.1">
    <property type="nucleotide sequence ID" value="NZ_JAFBDK010000003.1"/>
</dbReference>
<name>A0ABW5ZKP0_9BACL</name>
<sequence length="71" mass="8597">MTVQTVTTKALLNRKELCIYMNMSWNTIEKKVLHREDFPKKKFGEKWLFHKELVDEFLLGYYLEKPLKNCS</sequence>
<gene>
    <name evidence="1" type="ORF">ACFS5P_16780</name>
</gene>
<reference evidence="2" key="1">
    <citation type="journal article" date="2019" name="Int. J. Syst. Evol. Microbiol.">
        <title>The Global Catalogue of Microorganisms (GCM) 10K type strain sequencing project: providing services to taxonomists for standard genome sequencing and annotation.</title>
        <authorList>
            <consortium name="The Broad Institute Genomics Platform"/>
            <consortium name="The Broad Institute Genome Sequencing Center for Infectious Disease"/>
            <person name="Wu L."/>
            <person name="Ma J."/>
        </authorList>
    </citation>
    <scope>NUCLEOTIDE SEQUENCE [LARGE SCALE GENOMIC DNA]</scope>
    <source>
        <strain evidence="2">KCTC 13528</strain>
    </source>
</reference>
<evidence type="ECO:0000313" key="2">
    <source>
        <dbReference type="Proteomes" id="UP001597561"/>
    </source>
</evidence>
<comment type="caution">
    <text evidence="1">The sequence shown here is derived from an EMBL/GenBank/DDBJ whole genome shotgun (WGS) entry which is preliminary data.</text>
</comment>
<proteinExistence type="predicted"/>
<organism evidence="1 2">
    <name type="scientific">Jeotgalibacillus terrae</name>
    <dbReference type="NCBI Taxonomy" id="587735"/>
    <lineage>
        <taxon>Bacteria</taxon>
        <taxon>Bacillati</taxon>
        <taxon>Bacillota</taxon>
        <taxon>Bacilli</taxon>
        <taxon>Bacillales</taxon>
        <taxon>Caryophanaceae</taxon>
        <taxon>Jeotgalibacillus</taxon>
    </lineage>
</organism>
<evidence type="ECO:0008006" key="3">
    <source>
        <dbReference type="Google" id="ProtNLM"/>
    </source>
</evidence>
<dbReference type="EMBL" id="JBHUPG010000031">
    <property type="protein sequence ID" value="MFD2913545.1"/>
    <property type="molecule type" value="Genomic_DNA"/>
</dbReference>
<protein>
    <recommendedName>
        <fullName evidence="3">Helix-turn-helix domain-containing protein</fullName>
    </recommendedName>
</protein>